<dbReference type="PANTHER" id="PTHR36402">
    <property type="entry name" value="EXPRESSED PROTEIN"/>
    <property type="match status" value="1"/>
</dbReference>
<dbReference type="STRING" id="1590841.A0A2R6R8T4"/>
<dbReference type="OrthoDB" id="1938107at2759"/>
<comment type="caution">
    <text evidence="3">The sequence shown here is derived from an EMBL/GenBank/DDBJ whole genome shotgun (WGS) entry which is preliminary data.</text>
</comment>
<sequence>MMLLYRGHFFFCRSKKHPNESHTWPSFFLSTMAATRRLLRSQLPKSPLLNPLRSLSTSSPTPTSHRNPNRPDHHFLPPNNFLNSWTPPSDPKEAAAKLAQLRREYAKKVKEMRKEYIHEVELLRLEKQRKDEAKREATRIANEARKAEKAAAKKAMAAEREIAEEEFRKTLLKERAEKLEYWRMREKQVAEKKKDKNELLRRKSSMWIDQPELEKKILEAIVDTSPL</sequence>
<gene>
    <name evidence="3" type="ORF">CEY00_Acc08813</name>
</gene>
<accession>A0A2R6R8T4</accession>
<reference evidence="4" key="2">
    <citation type="journal article" date="2018" name="BMC Genomics">
        <title>A manually annotated Actinidia chinensis var. chinensis (kiwifruit) genome highlights the challenges associated with draft genomes and gene prediction in plants.</title>
        <authorList>
            <person name="Pilkington S.M."/>
            <person name="Crowhurst R."/>
            <person name="Hilario E."/>
            <person name="Nardozza S."/>
            <person name="Fraser L."/>
            <person name="Peng Y."/>
            <person name="Gunaseelan K."/>
            <person name="Simpson R."/>
            <person name="Tahir J."/>
            <person name="Deroles S.C."/>
            <person name="Templeton K."/>
            <person name="Luo Z."/>
            <person name="Davy M."/>
            <person name="Cheng C."/>
            <person name="McNeilage M."/>
            <person name="Scaglione D."/>
            <person name="Liu Y."/>
            <person name="Zhang Q."/>
            <person name="Datson P."/>
            <person name="De Silva N."/>
            <person name="Gardiner S.E."/>
            <person name="Bassett H."/>
            <person name="Chagne D."/>
            <person name="McCallum J."/>
            <person name="Dzierzon H."/>
            <person name="Deng C."/>
            <person name="Wang Y.Y."/>
            <person name="Barron L."/>
            <person name="Manako K."/>
            <person name="Bowen J."/>
            <person name="Foster T.M."/>
            <person name="Erridge Z.A."/>
            <person name="Tiffin H."/>
            <person name="Waite C.N."/>
            <person name="Davies K.M."/>
            <person name="Grierson E.P."/>
            <person name="Laing W.A."/>
            <person name="Kirk R."/>
            <person name="Chen X."/>
            <person name="Wood M."/>
            <person name="Montefiori M."/>
            <person name="Brummell D.A."/>
            <person name="Schwinn K.E."/>
            <person name="Catanach A."/>
            <person name="Fullerton C."/>
            <person name="Li D."/>
            <person name="Meiyalaghan S."/>
            <person name="Nieuwenhuizen N."/>
            <person name="Read N."/>
            <person name="Prakash R."/>
            <person name="Hunter D."/>
            <person name="Zhang H."/>
            <person name="McKenzie M."/>
            <person name="Knabel M."/>
            <person name="Harris A."/>
            <person name="Allan A.C."/>
            <person name="Gleave A."/>
            <person name="Chen A."/>
            <person name="Janssen B.J."/>
            <person name="Plunkett B."/>
            <person name="Ampomah-Dwamena C."/>
            <person name="Voogd C."/>
            <person name="Leif D."/>
            <person name="Lafferty D."/>
            <person name="Souleyre E.J.F."/>
            <person name="Varkonyi-Gasic E."/>
            <person name="Gambi F."/>
            <person name="Hanley J."/>
            <person name="Yao J.L."/>
            <person name="Cheung J."/>
            <person name="David K.M."/>
            <person name="Warren B."/>
            <person name="Marsh K."/>
            <person name="Snowden K.C."/>
            <person name="Lin-Wang K."/>
            <person name="Brian L."/>
            <person name="Martinez-Sanchez M."/>
            <person name="Wang M."/>
            <person name="Ileperuma N."/>
            <person name="Macnee N."/>
            <person name="Campin R."/>
            <person name="McAtee P."/>
            <person name="Drummond R.S.M."/>
            <person name="Espley R.V."/>
            <person name="Ireland H.S."/>
            <person name="Wu R."/>
            <person name="Atkinson R.G."/>
            <person name="Karunairetnam S."/>
            <person name="Bulley S."/>
            <person name="Chunkath S."/>
            <person name="Hanley Z."/>
            <person name="Storey R."/>
            <person name="Thrimawithana A.H."/>
            <person name="Thomson S."/>
            <person name="David C."/>
            <person name="Testolin R."/>
            <person name="Huang H."/>
            <person name="Hellens R.P."/>
            <person name="Schaffer R.J."/>
        </authorList>
    </citation>
    <scope>NUCLEOTIDE SEQUENCE [LARGE SCALE GENOMIC DNA]</scope>
    <source>
        <strain evidence="4">cv. Red5</strain>
    </source>
</reference>
<feature type="region of interest" description="Disordered" evidence="2">
    <location>
        <begin position="45"/>
        <end position="91"/>
    </location>
</feature>
<dbReference type="AlphaFoldDB" id="A0A2R6R8T4"/>
<keyword evidence="1" id="KW-0175">Coiled coil</keyword>
<evidence type="ECO:0000256" key="1">
    <source>
        <dbReference type="SAM" id="Coils"/>
    </source>
</evidence>
<evidence type="ECO:0000256" key="2">
    <source>
        <dbReference type="SAM" id="MobiDB-lite"/>
    </source>
</evidence>
<reference evidence="3 4" key="1">
    <citation type="submission" date="2017-07" db="EMBL/GenBank/DDBJ databases">
        <title>An improved, manually edited Actinidia chinensis var. chinensis (kiwifruit) genome highlights the challenges associated with draft genomes and gene prediction in plants.</title>
        <authorList>
            <person name="Pilkington S."/>
            <person name="Crowhurst R."/>
            <person name="Hilario E."/>
            <person name="Nardozza S."/>
            <person name="Fraser L."/>
            <person name="Peng Y."/>
            <person name="Gunaseelan K."/>
            <person name="Simpson R."/>
            <person name="Tahir J."/>
            <person name="Deroles S."/>
            <person name="Templeton K."/>
            <person name="Luo Z."/>
            <person name="Davy M."/>
            <person name="Cheng C."/>
            <person name="Mcneilage M."/>
            <person name="Scaglione D."/>
            <person name="Liu Y."/>
            <person name="Zhang Q."/>
            <person name="Datson P."/>
            <person name="De Silva N."/>
            <person name="Gardiner S."/>
            <person name="Bassett H."/>
            <person name="Chagne D."/>
            <person name="Mccallum J."/>
            <person name="Dzierzon H."/>
            <person name="Deng C."/>
            <person name="Wang Y.-Y."/>
            <person name="Barron N."/>
            <person name="Manako K."/>
            <person name="Bowen J."/>
            <person name="Foster T."/>
            <person name="Erridge Z."/>
            <person name="Tiffin H."/>
            <person name="Waite C."/>
            <person name="Davies K."/>
            <person name="Grierson E."/>
            <person name="Laing W."/>
            <person name="Kirk R."/>
            <person name="Chen X."/>
            <person name="Wood M."/>
            <person name="Montefiori M."/>
            <person name="Brummell D."/>
            <person name="Schwinn K."/>
            <person name="Catanach A."/>
            <person name="Fullerton C."/>
            <person name="Li D."/>
            <person name="Meiyalaghan S."/>
            <person name="Nieuwenhuizen N."/>
            <person name="Read N."/>
            <person name="Prakash R."/>
            <person name="Hunter D."/>
            <person name="Zhang H."/>
            <person name="Mckenzie M."/>
            <person name="Knabel M."/>
            <person name="Harris A."/>
            <person name="Allan A."/>
            <person name="Chen A."/>
            <person name="Janssen B."/>
            <person name="Plunkett B."/>
            <person name="Dwamena C."/>
            <person name="Voogd C."/>
            <person name="Leif D."/>
            <person name="Lafferty D."/>
            <person name="Souleyre E."/>
            <person name="Varkonyi-Gasic E."/>
            <person name="Gambi F."/>
            <person name="Hanley J."/>
            <person name="Yao J.-L."/>
            <person name="Cheung J."/>
            <person name="David K."/>
            <person name="Warren B."/>
            <person name="Marsh K."/>
            <person name="Snowden K."/>
            <person name="Lin-Wang K."/>
            <person name="Brian L."/>
            <person name="Martinez-Sanchez M."/>
            <person name="Wang M."/>
            <person name="Ileperuma N."/>
            <person name="Macnee N."/>
            <person name="Campin R."/>
            <person name="Mcatee P."/>
            <person name="Drummond R."/>
            <person name="Espley R."/>
            <person name="Ireland H."/>
            <person name="Wu R."/>
            <person name="Atkinson R."/>
            <person name="Karunairetnam S."/>
            <person name="Bulley S."/>
            <person name="Chunkath S."/>
            <person name="Hanley Z."/>
            <person name="Storey R."/>
            <person name="Thrimawithana A."/>
            <person name="Thomson S."/>
            <person name="David C."/>
            <person name="Testolin R."/>
        </authorList>
    </citation>
    <scope>NUCLEOTIDE SEQUENCE [LARGE SCALE GENOMIC DNA]</scope>
    <source>
        <strain evidence="4">cv. Red5</strain>
        <tissue evidence="3">Young leaf</tissue>
    </source>
</reference>
<evidence type="ECO:0000313" key="3">
    <source>
        <dbReference type="EMBL" id="PSS23956.1"/>
    </source>
</evidence>
<feature type="compositionally biased region" description="Low complexity" evidence="2">
    <location>
        <begin position="45"/>
        <end position="66"/>
    </location>
</feature>
<dbReference type="EMBL" id="NKQK01000008">
    <property type="protein sequence ID" value="PSS23956.1"/>
    <property type="molecule type" value="Genomic_DNA"/>
</dbReference>
<keyword evidence="4" id="KW-1185">Reference proteome</keyword>
<dbReference type="PANTHER" id="PTHR36402:SF1">
    <property type="entry name" value="EXPRESSED PROTEIN"/>
    <property type="match status" value="1"/>
</dbReference>
<protein>
    <submittedName>
        <fullName evidence="3">Stress response protein</fullName>
    </submittedName>
</protein>
<dbReference type="Proteomes" id="UP000241394">
    <property type="component" value="Chromosome LG8"/>
</dbReference>
<name>A0A2R6R8T4_ACTCC</name>
<proteinExistence type="predicted"/>
<evidence type="ECO:0000313" key="4">
    <source>
        <dbReference type="Proteomes" id="UP000241394"/>
    </source>
</evidence>
<feature type="coiled-coil region" evidence="1">
    <location>
        <begin position="95"/>
        <end position="175"/>
    </location>
</feature>
<dbReference type="OMA" id="NWRMKEK"/>
<dbReference type="InParanoid" id="A0A2R6R8T4"/>
<dbReference type="FunCoup" id="A0A2R6R8T4">
    <property type="interactions" value="1592"/>
</dbReference>
<dbReference type="Gramene" id="PSS23956">
    <property type="protein sequence ID" value="PSS23956"/>
    <property type="gene ID" value="CEY00_Acc08813"/>
</dbReference>
<organism evidence="3 4">
    <name type="scientific">Actinidia chinensis var. chinensis</name>
    <name type="common">Chinese soft-hair kiwi</name>
    <dbReference type="NCBI Taxonomy" id="1590841"/>
    <lineage>
        <taxon>Eukaryota</taxon>
        <taxon>Viridiplantae</taxon>
        <taxon>Streptophyta</taxon>
        <taxon>Embryophyta</taxon>
        <taxon>Tracheophyta</taxon>
        <taxon>Spermatophyta</taxon>
        <taxon>Magnoliopsida</taxon>
        <taxon>eudicotyledons</taxon>
        <taxon>Gunneridae</taxon>
        <taxon>Pentapetalae</taxon>
        <taxon>asterids</taxon>
        <taxon>Ericales</taxon>
        <taxon>Actinidiaceae</taxon>
        <taxon>Actinidia</taxon>
    </lineage>
</organism>